<evidence type="ECO:0000256" key="2">
    <source>
        <dbReference type="SAM" id="Phobius"/>
    </source>
</evidence>
<proteinExistence type="predicted"/>
<dbReference type="Gene3D" id="2.70.70.10">
    <property type="entry name" value="Glucose Permease (Domain IIA)"/>
    <property type="match status" value="1"/>
</dbReference>
<evidence type="ECO:0000313" key="4">
    <source>
        <dbReference type="EMBL" id="KWT82926.1"/>
    </source>
</evidence>
<dbReference type="PANTHER" id="PTHR21666:SF289">
    <property type="entry name" value="L-ALA--D-GLU ENDOPEPTIDASE"/>
    <property type="match status" value="1"/>
</dbReference>
<feature type="transmembrane region" description="Helical" evidence="2">
    <location>
        <begin position="12"/>
        <end position="32"/>
    </location>
</feature>
<dbReference type="CDD" id="cd12797">
    <property type="entry name" value="M23_peptidase"/>
    <property type="match status" value="1"/>
</dbReference>
<protein>
    <submittedName>
        <fullName evidence="4">Peptidase M23</fullName>
    </submittedName>
</protein>
<name>A0ABR5SD97_9BACT</name>
<dbReference type="Proteomes" id="UP000060487">
    <property type="component" value="Unassembled WGS sequence"/>
</dbReference>
<keyword evidence="5" id="KW-1185">Reference proteome</keyword>
<dbReference type="InterPro" id="IPR011055">
    <property type="entry name" value="Dup_hybrid_motif"/>
</dbReference>
<accession>A0ABR5SD97</accession>
<dbReference type="Pfam" id="PF01551">
    <property type="entry name" value="Peptidase_M23"/>
    <property type="match status" value="1"/>
</dbReference>
<dbReference type="InterPro" id="IPR016047">
    <property type="entry name" value="M23ase_b-sheet_dom"/>
</dbReference>
<evidence type="ECO:0000313" key="5">
    <source>
        <dbReference type="Proteomes" id="UP000060487"/>
    </source>
</evidence>
<dbReference type="PANTHER" id="PTHR21666">
    <property type="entry name" value="PEPTIDASE-RELATED"/>
    <property type="match status" value="1"/>
</dbReference>
<reference evidence="4 5" key="1">
    <citation type="submission" date="2015-11" db="EMBL/GenBank/DDBJ databases">
        <authorList>
            <person name="Lin W."/>
        </authorList>
    </citation>
    <scope>NUCLEOTIDE SEQUENCE [LARGE SCALE GENOMIC DNA]</scope>
    <source>
        <strain evidence="4 5">HCH-1</strain>
    </source>
</reference>
<comment type="caution">
    <text evidence="4">The sequence shown here is derived from an EMBL/GenBank/DDBJ whole genome shotgun (WGS) entry which is preliminary data.</text>
</comment>
<keyword evidence="1" id="KW-0732">Signal</keyword>
<keyword evidence="2" id="KW-0472">Membrane</keyword>
<evidence type="ECO:0000259" key="3">
    <source>
        <dbReference type="Pfam" id="PF01551"/>
    </source>
</evidence>
<dbReference type="SUPFAM" id="SSF51261">
    <property type="entry name" value="Duplicated hybrid motif"/>
    <property type="match status" value="1"/>
</dbReference>
<evidence type="ECO:0000256" key="1">
    <source>
        <dbReference type="ARBA" id="ARBA00022729"/>
    </source>
</evidence>
<feature type="domain" description="M23ase beta-sheet core" evidence="3">
    <location>
        <begin position="321"/>
        <end position="415"/>
    </location>
</feature>
<gene>
    <name evidence="4" type="ORF">ASN18_2287</name>
</gene>
<dbReference type="InterPro" id="IPR050570">
    <property type="entry name" value="Cell_wall_metabolism_enzyme"/>
</dbReference>
<organism evidence="4 5">
    <name type="scientific">Candidatus Magnetominusculus xianensis</name>
    <dbReference type="NCBI Taxonomy" id="1748249"/>
    <lineage>
        <taxon>Bacteria</taxon>
        <taxon>Pseudomonadati</taxon>
        <taxon>Nitrospirota</taxon>
        <taxon>Nitrospiria</taxon>
        <taxon>Nitrospirales</taxon>
        <taxon>Nitrospiraceae</taxon>
        <taxon>Candidatus Magnetominusculus</taxon>
    </lineage>
</organism>
<keyword evidence="2" id="KW-1133">Transmembrane helix</keyword>
<keyword evidence="2" id="KW-0812">Transmembrane</keyword>
<dbReference type="RefSeq" id="WP_085052890.1">
    <property type="nucleotide sequence ID" value="NZ_LNQR01000081.1"/>
</dbReference>
<sequence>MKLGSTKLGKTVSLALAIGFLLVAGIFAYTIFAAKPPLLAGIEGFEKLPIKKVISFKAQSNRKIKSVEVVVTQDGNAVTLLSEHPDKPNAEFNVTVEPKVQGLNDGEAEVTIKARAGLFAKTVKTFPTAIRSAPPAMSVIDSSYITDQGSGLAILIDAKRSDKVYIKALEREFMATNSIYTDKNRFFVIIPIDIETQGTPVVTAFAEDAAGNTVSAPVQTIYKPKVYKKDVIVIKDDFIRKHILPFLQKTEGDMPLLDAFLEINEKRRKETEAKVTEVTKKSADKILWNGPFIQMKNSKVFAGFGDQRSYQYGGKEVSRSRHMGFDLASLANSPVYAANSGVVAFAGELGIYGNAVVIDHGLGLMSLYGHLSSIDVKEGAAVEKTTVIGKSGMTGFAAGDHLHYGVLLHGVYISPVHWWDKLWINKRVLDVMNNKG</sequence>
<dbReference type="EMBL" id="LNQR01000081">
    <property type="protein sequence ID" value="KWT82926.1"/>
    <property type="molecule type" value="Genomic_DNA"/>
</dbReference>